<organism evidence="1 2">
    <name type="scientific">Rohdeia mirabilis</name>
    <dbReference type="NCBI Taxonomy" id="2528008"/>
    <lineage>
        <taxon>Bacteria</taxon>
        <taxon>Pseudomonadati</taxon>
        <taxon>Planctomycetota</taxon>
        <taxon>Planctomycetia</taxon>
        <taxon>Planctomycetia incertae sedis</taxon>
        <taxon>Rohdeia</taxon>
    </lineage>
</organism>
<dbReference type="Proteomes" id="UP000319342">
    <property type="component" value="Chromosome"/>
</dbReference>
<dbReference type="RefSeq" id="WP_419186439.1">
    <property type="nucleotide sequence ID" value="NZ_CP036290.1"/>
</dbReference>
<dbReference type="InterPro" id="IPR050583">
    <property type="entry name" value="Mycobacterial_A85_antigen"/>
</dbReference>
<evidence type="ECO:0000313" key="1">
    <source>
        <dbReference type="EMBL" id="QDU84502.1"/>
    </source>
</evidence>
<evidence type="ECO:0000313" key="2">
    <source>
        <dbReference type="Proteomes" id="UP000319342"/>
    </source>
</evidence>
<dbReference type="Pfam" id="PF00756">
    <property type="entry name" value="Esterase"/>
    <property type="match status" value="1"/>
</dbReference>
<sequence>MSTASLERPSHARLGFHGRAELCVVTSDVLHGNPLGDPHVRELPIYLPADHGERPLPLICVLAGFTGRGHKYVEPHPWYASVVQRYDRALAAGEVEPAILVMPDCFTRYGGSQYVDSSATGAYATHVVHELLPLVEEHFNVLPGARGVCGKSSGGFGSLHLAMHFPGVFRAAASISGDCDFELCFGHEFLAAARGLARSGQTPAEFLAGFAQHPNLDGDGHAIINVLAMAACYSPDPTSELGFRLPFDLEYVERDRKVWERWCAFDPLVACEQHTEALRALELLHLECGLADEFNLQWGLRRLVRRLKTLGVPHRHVEHPGGHRGIDDRFEVVLPTLARVLGGHL</sequence>
<name>A0A518CZ73_9BACT</name>
<dbReference type="InterPro" id="IPR000801">
    <property type="entry name" value="Esterase-like"/>
</dbReference>
<proteinExistence type="predicted"/>
<dbReference type="PANTHER" id="PTHR48098">
    <property type="entry name" value="ENTEROCHELIN ESTERASE-RELATED"/>
    <property type="match status" value="1"/>
</dbReference>
<dbReference type="AlphaFoldDB" id="A0A518CZ73"/>
<keyword evidence="2" id="KW-1185">Reference proteome</keyword>
<accession>A0A518CZ73</accession>
<gene>
    <name evidence="1" type="ORF">Pla163_16120</name>
</gene>
<protein>
    <submittedName>
        <fullName evidence="1">Enterobactin/ferric enterobactin esterase</fullName>
    </submittedName>
</protein>
<dbReference type="GO" id="GO:0016747">
    <property type="term" value="F:acyltransferase activity, transferring groups other than amino-acyl groups"/>
    <property type="evidence" value="ECO:0007669"/>
    <property type="project" value="TreeGrafter"/>
</dbReference>
<dbReference type="PANTHER" id="PTHR48098:SF1">
    <property type="entry name" value="DIACYLGLYCEROL ACYLTRANSFERASE_MYCOLYLTRANSFERASE AG85A"/>
    <property type="match status" value="1"/>
</dbReference>
<dbReference type="EMBL" id="CP036290">
    <property type="protein sequence ID" value="QDU84502.1"/>
    <property type="molecule type" value="Genomic_DNA"/>
</dbReference>
<dbReference type="SUPFAM" id="SSF53474">
    <property type="entry name" value="alpha/beta-Hydrolases"/>
    <property type="match status" value="1"/>
</dbReference>
<reference evidence="1 2" key="1">
    <citation type="submission" date="2019-02" db="EMBL/GenBank/DDBJ databases">
        <title>Deep-cultivation of Planctomycetes and their phenomic and genomic characterization uncovers novel biology.</title>
        <authorList>
            <person name="Wiegand S."/>
            <person name="Jogler M."/>
            <person name="Boedeker C."/>
            <person name="Pinto D."/>
            <person name="Vollmers J."/>
            <person name="Rivas-Marin E."/>
            <person name="Kohn T."/>
            <person name="Peeters S.H."/>
            <person name="Heuer A."/>
            <person name="Rast P."/>
            <person name="Oberbeckmann S."/>
            <person name="Bunk B."/>
            <person name="Jeske O."/>
            <person name="Meyerdierks A."/>
            <person name="Storesund J.E."/>
            <person name="Kallscheuer N."/>
            <person name="Luecker S."/>
            <person name="Lage O.M."/>
            <person name="Pohl T."/>
            <person name="Merkel B.J."/>
            <person name="Hornburger P."/>
            <person name="Mueller R.-W."/>
            <person name="Bruemmer F."/>
            <person name="Labrenz M."/>
            <person name="Spormann A.M."/>
            <person name="Op den Camp H."/>
            <person name="Overmann J."/>
            <person name="Amann R."/>
            <person name="Jetten M.S.M."/>
            <person name="Mascher T."/>
            <person name="Medema M.H."/>
            <person name="Devos D.P."/>
            <person name="Kaster A.-K."/>
            <person name="Ovreas L."/>
            <person name="Rohde M."/>
            <person name="Galperin M.Y."/>
            <person name="Jogler C."/>
        </authorList>
    </citation>
    <scope>NUCLEOTIDE SEQUENCE [LARGE SCALE GENOMIC DNA]</scope>
    <source>
        <strain evidence="1 2">Pla163</strain>
    </source>
</reference>
<dbReference type="Gene3D" id="3.40.50.1820">
    <property type="entry name" value="alpha/beta hydrolase"/>
    <property type="match status" value="1"/>
</dbReference>
<dbReference type="InterPro" id="IPR029058">
    <property type="entry name" value="AB_hydrolase_fold"/>
</dbReference>